<dbReference type="AlphaFoldDB" id="A0A6J7KCZ3"/>
<organism evidence="1">
    <name type="scientific">freshwater metagenome</name>
    <dbReference type="NCBI Taxonomy" id="449393"/>
    <lineage>
        <taxon>unclassified sequences</taxon>
        <taxon>metagenomes</taxon>
        <taxon>ecological metagenomes</taxon>
    </lineage>
</organism>
<protein>
    <submittedName>
        <fullName evidence="1">Unannotated protein</fullName>
    </submittedName>
</protein>
<sequence length="232" mass="25098">MIIAATLKPPPQSLGLTHWSSRSLARRLGVGNATVARCWREYGVQPLGSDTYQFSTVPEMMGSVTNVLGLFLAPSGNAIMLGLSDNDAFQGRDPADHPTAMQSALFTGSDDERIAQGLAPGFTALESVDWAIVGAADQSAPGRDFQGFVEHFANAHPGRNLHLVMDRAADDEHAEVLECFDANLRSHVHFTNSRASWSRLVAVWFGIIERQTPGSDHSSFPTDVITTIRALP</sequence>
<proteinExistence type="predicted"/>
<evidence type="ECO:0000313" key="1">
    <source>
        <dbReference type="EMBL" id="CAB4953686.1"/>
    </source>
</evidence>
<reference evidence="1" key="1">
    <citation type="submission" date="2020-05" db="EMBL/GenBank/DDBJ databases">
        <authorList>
            <person name="Chiriac C."/>
            <person name="Salcher M."/>
            <person name="Ghai R."/>
            <person name="Kavagutti S V."/>
        </authorList>
    </citation>
    <scope>NUCLEOTIDE SEQUENCE</scope>
</reference>
<dbReference type="EMBL" id="CAFBNE010000052">
    <property type="protein sequence ID" value="CAB4953686.1"/>
    <property type="molecule type" value="Genomic_DNA"/>
</dbReference>
<name>A0A6J7KCZ3_9ZZZZ</name>
<gene>
    <name evidence="1" type="ORF">UFOPK3772_01716</name>
</gene>
<accession>A0A6J7KCZ3</accession>